<evidence type="ECO:0000256" key="1">
    <source>
        <dbReference type="ARBA" id="ARBA00022723"/>
    </source>
</evidence>
<evidence type="ECO:0000256" key="7">
    <source>
        <dbReference type="RuleBase" id="RU003540"/>
    </source>
</evidence>
<organism evidence="8">
    <name type="scientific">Ananas comosus var. bracteatus</name>
    <name type="common">red pineapple</name>
    <dbReference type="NCBI Taxonomy" id="296719"/>
    <lineage>
        <taxon>Eukaryota</taxon>
        <taxon>Viridiplantae</taxon>
        <taxon>Streptophyta</taxon>
        <taxon>Embryophyta</taxon>
        <taxon>Tracheophyta</taxon>
        <taxon>Spermatophyta</taxon>
        <taxon>Magnoliopsida</taxon>
        <taxon>Liliopsida</taxon>
        <taxon>Poales</taxon>
        <taxon>Bromeliaceae</taxon>
        <taxon>Bromelioideae</taxon>
        <taxon>Ananas</taxon>
    </lineage>
</organism>
<dbReference type="PROSITE" id="PS51897">
    <property type="entry name" value="ANNEXIN_2"/>
    <property type="match status" value="4"/>
</dbReference>
<evidence type="ECO:0000313" key="8">
    <source>
        <dbReference type="EMBL" id="CAD1826899.1"/>
    </source>
</evidence>
<reference evidence="8" key="1">
    <citation type="submission" date="2020-07" db="EMBL/GenBank/DDBJ databases">
        <authorList>
            <person name="Lin J."/>
        </authorList>
    </citation>
    <scope>NUCLEOTIDE SEQUENCE</scope>
</reference>
<feature type="binding site" evidence="6">
    <location>
        <position position="300"/>
    </location>
    <ligand>
        <name>Ca(2+)</name>
        <dbReference type="ChEBI" id="CHEBI:29108"/>
        <label>1</label>
    </ligand>
</feature>
<dbReference type="GO" id="GO:0009651">
    <property type="term" value="P:response to salt stress"/>
    <property type="evidence" value="ECO:0007669"/>
    <property type="project" value="TreeGrafter"/>
</dbReference>
<feature type="binding site" evidence="6">
    <location>
        <position position="24"/>
    </location>
    <ligand>
        <name>Ca(2+)</name>
        <dbReference type="ChEBI" id="CHEBI:29108"/>
        <label>1</label>
    </ligand>
</feature>
<dbReference type="FunFam" id="1.10.220.10:FF:000006">
    <property type="entry name" value="Annexin"/>
    <property type="match status" value="1"/>
</dbReference>
<dbReference type="FunFam" id="1.10.220.10:FF:000001">
    <property type="entry name" value="Annexin"/>
    <property type="match status" value="1"/>
</dbReference>
<dbReference type="SMART" id="SM00335">
    <property type="entry name" value="ANX"/>
    <property type="match status" value="4"/>
</dbReference>
<dbReference type="PRINTS" id="PR00196">
    <property type="entry name" value="ANNEXIN"/>
</dbReference>
<feature type="binding site" evidence="6">
    <location>
        <position position="255"/>
    </location>
    <ligand>
        <name>Ca(2+)</name>
        <dbReference type="ChEBI" id="CHEBI:29108"/>
        <label>2</label>
    </ligand>
</feature>
<evidence type="ECO:0000256" key="4">
    <source>
        <dbReference type="ARBA" id="ARBA00023216"/>
    </source>
</evidence>
<dbReference type="EMBL" id="LR862146">
    <property type="protein sequence ID" value="CAD1826899.1"/>
    <property type="molecule type" value="Genomic_DNA"/>
</dbReference>
<evidence type="ECO:0000256" key="5">
    <source>
        <dbReference type="ARBA" id="ARBA00023302"/>
    </source>
</evidence>
<dbReference type="Pfam" id="PF00191">
    <property type="entry name" value="Annexin"/>
    <property type="match status" value="4"/>
</dbReference>
<evidence type="ECO:0000256" key="3">
    <source>
        <dbReference type="ARBA" id="ARBA00022837"/>
    </source>
</evidence>
<dbReference type="PANTHER" id="PTHR10502">
    <property type="entry name" value="ANNEXIN"/>
    <property type="match status" value="1"/>
</dbReference>
<dbReference type="PROSITE" id="PS00223">
    <property type="entry name" value="ANNEXIN_1"/>
    <property type="match status" value="1"/>
</dbReference>
<dbReference type="GO" id="GO:0005509">
    <property type="term" value="F:calcium ion binding"/>
    <property type="evidence" value="ECO:0007669"/>
    <property type="project" value="InterPro"/>
</dbReference>
<dbReference type="AlphaFoldDB" id="A0A6V7P7W9"/>
<evidence type="ECO:0000256" key="2">
    <source>
        <dbReference type="ARBA" id="ARBA00022737"/>
    </source>
</evidence>
<feature type="binding site" evidence="6">
    <location>
        <position position="297"/>
    </location>
    <ligand>
        <name>Ca(2+)</name>
        <dbReference type="ChEBI" id="CHEBI:29108"/>
        <label>2</label>
    </ligand>
</feature>
<dbReference type="GO" id="GO:0005737">
    <property type="term" value="C:cytoplasm"/>
    <property type="evidence" value="ECO:0007669"/>
    <property type="project" value="TreeGrafter"/>
</dbReference>
<gene>
    <name evidence="8" type="ORF">CB5_LOCUS10110</name>
</gene>
<dbReference type="GO" id="GO:0009408">
    <property type="term" value="P:response to heat"/>
    <property type="evidence" value="ECO:0007669"/>
    <property type="project" value="TreeGrafter"/>
</dbReference>
<name>A0A6V7P7W9_ANACO</name>
<keyword evidence="3 6" id="KW-0106">Calcium</keyword>
<accession>A0A6V7P7W9</accession>
<keyword evidence="5 7" id="KW-0111">Calcium/phospholipid-binding</keyword>
<proteinExistence type="inferred from homology"/>
<dbReference type="SUPFAM" id="SSF47874">
    <property type="entry name" value="Annexin"/>
    <property type="match status" value="1"/>
</dbReference>
<evidence type="ECO:0000256" key="6">
    <source>
        <dbReference type="PIRSR" id="PIRSR609118-1"/>
    </source>
</evidence>
<dbReference type="InterPro" id="IPR009118">
    <property type="entry name" value="AnnexinD_plant"/>
</dbReference>
<sequence>MATLTIPEAIPSPAEDCEQLRKAFQGALGTNEALIISILAHRNAAQRRAIRETYAQIYGEELLKSLDDEISGDFERAVILWTLDPAERDAALANEAVRKWRSSDRVLIEIACARSSAELFAARQAYHARFKRSIEEDVAAHTTGDIRKLLVLLVSSYRYEGAEVNMRLAKSEAKILHEKISDKAYNDEELIRILATRSKAQLVATLNLYNNEFGNSINKDLKSDPKDEYLAALRAVIRCICCPEKYFEKVIRMAIAGLGTDENALTRVITTRAEVDLKVVKEVYHKRNSVPLERAVAGDTSGDYERMLLALLGHEN</sequence>
<dbReference type="PRINTS" id="PR01814">
    <property type="entry name" value="ANNEXINPLANT"/>
</dbReference>
<dbReference type="GO" id="GO:0009414">
    <property type="term" value="P:response to water deprivation"/>
    <property type="evidence" value="ECO:0007669"/>
    <property type="project" value="TreeGrafter"/>
</dbReference>
<feature type="binding site" evidence="6">
    <location>
        <position position="29"/>
    </location>
    <ligand>
        <name>Ca(2+)</name>
        <dbReference type="ChEBI" id="CHEBI:29108"/>
        <label>1</label>
    </ligand>
</feature>
<dbReference type="GO" id="GO:0005886">
    <property type="term" value="C:plasma membrane"/>
    <property type="evidence" value="ECO:0007669"/>
    <property type="project" value="TreeGrafter"/>
</dbReference>
<feature type="binding site" evidence="6">
    <location>
        <position position="69"/>
    </location>
    <ligand>
        <name>Ca(2+)</name>
        <dbReference type="ChEBI" id="CHEBI:29108"/>
        <label>1</label>
    </ligand>
</feature>
<dbReference type="GO" id="GO:0001786">
    <property type="term" value="F:phosphatidylserine binding"/>
    <property type="evidence" value="ECO:0007669"/>
    <property type="project" value="TreeGrafter"/>
</dbReference>
<dbReference type="Gene3D" id="1.10.220.10">
    <property type="entry name" value="Annexin"/>
    <property type="match status" value="4"/>
</dbReference>
<dbReference type="InterPro" id="IPR001464">
    <property type="entry name" value="Annexin"/>
</dbReference>
<dbReference type="PANTHER" id="PTHR10502:SF104">
    <property type="entry name" value="ANNEXIN D1"/>
    <property type="match status" value="1"/>
</dbReference>
<comment type="similarity">
    <text evidence="7">Belongs to the annexin family.</text>
</comment>
<keyword evidence="1 6" id="KW-0479">Metal-binding</keyword>
<feature type="binding site" evidence="6">
    <location>
        <position position="259"/>
    </location>
    <ligand>
        <name>Ca(2+)</name>
        <dbReference type="ChEBI" id="CHEBI:29108"/>
        <label>1</label>
    </ligand>
</feature>
<dbReference type="GO" id="GO:0009409">
    <property type="term" value="P:response to cold"/>
    <property type="evidence" value="ECO:0007669"/>
    <property type="project" value="TreeGrafter"/>
</dbReference>
<feature type="binding site" evidence="6">
    <location>
        <position position="26"/>
    </location>
    <ligand>
        <name>Ca(2+)</name>
        <dbReference type="ChEBI" id="CHEBI:29108"/>
        <label>1</label>
    </ligand>
</feature>
<keyword evidence="2 7" id="KW-0677">Repeat</keyword>
<comment type="domain">
    <text evidence="7">A pair of annexin repeats may form one binding site for calcium and phospholipid.</text>
</comment>
<dbReference type="FunFam" id="1.10.220.10:FF:000009">
    <property type="entry name" value="Annexin"/>
    <property type="match status" value="1"/>
</dbReference>
<dbReference type="GO" id="GO:0005544">
    <property type="term" value="F:calcium-dependent phospholipid binding"/>
    <property type="evidence" value="ECO:0007669"/>
    <property type="project" value="UniProtKB-KW"/>
</dbReference>
<feature type="binding site" evidence="6">
    <location>
        <position position="305"/>
    </location>
    <ligand>
        <name>Ca(2+)</name>
        <dbReference type="ChEBI" id="CHEBI:29108"/>
        <label>1</label>
    </ligand>
</feature>
<dbReference type="InterPro" id="IPR018252">
    <property type="entry name" value="Annexin_repeat_CS"/>
</dbReference>
<dbReference type="InterPro" id="IPR018502">
    <property type="entry name" value="Annexin_repeat"/>
</dbReference>
<feature type="binding site" evidence="6">
    <location>
        <position position="299"/>
    </location>
    <ligand>
        <name>Ca(2+)</name>
        <dbReference type="ChEBI" id="CHEBI:29108"/>
        <label>1</label>
    </ligand>
</feature>
<dbReference type="InterPro" id="IPR037104">
    <property type="entry name" value="Annexin_sf"/>
</dbReference>
<dbReference type="FunFam" id="1.10.220.10:FF:000008">
    <property type="entry name" value="Annexin"/>
    <property type="match status" value="1"/>
</dbReference>
<protein>
    <recommendedName>
        <fullName evidence="7">Annexin</fullName>
    </recommendedName>
</protein>
<keyword evidence="4 7" id="KW-0041">Annexin</keyword>